<proteinExistence type="predicted"/>
<dbReference type="PROSITE" id="PS50012">
    <property type="entry name" value="RCC1_3"/>
    <property type="match status" value="4"/>
</dbReference>
<feature type="repeat" description="RCC1" evidence="2">
    <location>
        <begin position="91"/>
        <end position="144"/>
    </location>
</feature>
<gene>
    <name evidence="4" type="ORF">AKO1_003178</name>
</gene>
<dbReference type="PROSITE" id="PS00626">
    <property type="entry name" value="RCC1_2"/>
    <property type="match status" value="1"/>
</dbReference>
<feature type="repeat" description="RCC1" evidence="2">
    <location>
        <begin position="382"/>
        <end position="434"/>
    </location>
</feature>
<dbReference type="AlphaFoldDB" id="A0AAW2Z860"/>
<dbReference type="PANTHER" id="PTHR22872">
    <property type="entry name" value="BTK-BINDING PROTEIN-RELATED"/>
    <property type="match status" value="1"/>
</dbReference>
<dbReference type="PRINTS" id="PR00633">
    <property type="entry name" value="RCCNDNSATION"/>
</dbReference>
<feature type="domain" description="RCC1-like" evidence="3">
    <location>
        <begin position="17"/>
        <end position="304"/>
    </location>
</feature>
<dbReference type="Proteomes" id="UP001431209">
    <property type="component" value="Unassembled WGS sequence"/>
</dbReference>
<keyword evidence="1" id="KW-0677">Repeat</keyword>
<accession>A0AAW2Z860</accession>
<reference evidence="4 5" key="1">
    <citation type="submission" date="2024-03" db="EMBL/GenBank/DDBJ databases">
        <title>The Acrasis kona genome and developmental transcriptomes reveal deep origins of eukaryotic multicellular pathways.</title>
        <authorList>
            <person name="Sheikh S."/>
            <person name="Fu C.-J."/>
            <person name="Brown M.W."/>
            <person name="Baldauf S.L."/>
        </authorList>
    </citation>
    <scope>NUCLEOTIDE SEQUENCE [LARGE SCALE GENOMIC DNA]</scope>
    <source>
        <strain evidence="4 5">ATCC MYA-3509</strain>
    </source>
</reference>
<feature type="repeat" description="RCC1" evidence="2">
    <location>
        <begin position="145"/>
        <end position="196"/>
    </location>
</feature>
<dbReference type="Pfam" id="PF25390">
    <property type="entry name" value="WD40_RLD"/>
    <property type="match status" value="1"/>
</dbReference>
<feature type="repeat" description="RCC1" evidence="2">
    <location>
        <begin position="16"/>
        <end position="90"/>
    </location>
</feature>
<evidence type="ECO:0000313" key="5">
    <source>
        <dbReference type="Proteomes" id="UP001431209"/>
    </source>
</evidence>
<dbReference type="SUPFAM" id="SSF50985">
    <property type="entry name" value="RCC1/BLIP-II"/>
    <property type="match status" value="2"/>
</dbReference>
<evidence type="ECO:0000313" key="4">
    <source>
        <dbReference type="EMBL" id="KAL0485604.1"/>
    </source>
</evidence>
<name>A0AAW2Z860_9EUKA</name>
<protein>
    <submittedName>
        <fullName evidence="4">Ultraviolet-B receptor UVR8</fullName>
    </submittedName>
</protein>
<dbReference type="Pfam" id="PF00415">
    <property type="entry name" value="RCC1"/>
    <property type="match status" value="1"/>
</dbReference>
<evidence type="ECO:0000259" key="3">
    <source>
        <dbReference type="Pfam" id="PF25390"/>
    </source>
</evidence>
<dbReference type="InterPro" id="IPR058923">
    <property type="entry name" value="RCC1-like_dom"/>
</dbReference>
<comment type="caution">
    <text evidence="4">The sequence shown here is derived from an EMBL/GenBank/DDBJ whole genome shotgun (WGS) entry which is preliminary data.</text>
</comment>
<evidence type="ECO:0000256" key="2">
    <source>
        <dbReference type="PROSITE-ProRule" id="PRU00235"/>
    </source>
</evidence>
<dbReference type="InterPro" id="IPR000408">
    <property type="entry name" value="Reg_chr_condens"/>
</dbReference>
<keyword evidence="4" id="KW-0675">Receptor</keyword>
<dbReference type="InterPro" id="IPR009091">
    <property type="entry name" value="RCC1/BLIP-II"/>
</dbReference>
<sequence>MNLLTPRNRISVEPYDEAYSWGWNNMQLGHHVESISEENKFKAPLSPTKRVGSILNENVLEPSLIDLSGLGSKIAMVATGGSHTVIVTVDKKVYTFGRNQSGQLGHGGFSDEASPKLLEFEEFSNDPVISVACGDRHTVFVTEGSRVFVCGQNFNGQLGVGHKSNLDRPTNSELMERRRITRAVCGSRHTILISSKGEIGWGAYGQLGLGDNLDQLYSKKIDVDWKVANVVSKEHINLALTTEYEIYQWGGKPFENEELQVNNKPRLVIRTLNDRRVVEIAVASNHCLARTSDGCLYSWGFKFEGLGYIKYLKHLEYTDENENRKMSSGEELISKKRLDMSDKSIIRDNSECTVYRNHFFNNEKVSSIACGDKVNFVVTESGKLFVFGRGENGELGLGKDEEADVPTQVKGTIQGKFVVKVIGGYWHAIALIGSNEHFRQQLDYLPHLQNK</sequence>
<keyword evidence="5" id="KW-1185">Reference proteome</keyword>
<organism evidence="4 5">
    <name type="scientific">Acrasis kona</name>
    <dbReference type="NCBI Taxonomy" id="1008807"/>
    <lineage>
        <taxon>Eukaryota</taxon>
        <taxon>Discoba</taxon>
        <taxon>Heterolobosea</taxon>
        <taxon>Tetramitia</taxon>
        <taxon>Eutetramitia</taxon>
        <taxon>Acrasidae</taxon>
        <taxon>Acrasis</taxon>
    </lineage>
</organism>
<evidence type="ECO:0000256" key="1">
    <source>
        <dbReference type="ARBA" id="ARBA00022737"/>
    </source>
</evidence>
<dbReference type="EMBL" id="JAOPGA020001154">
    <property type="protein sequence ID" value="KAL0485604.1"/>
    <property type="molecule type" value="Genomic_DNA"/>
</dbReference>
<dbReference type="Gene3D" id="2.130.10.30">
    <property type="entry name" value="Regulator of chromosome condensation 1/beta-lactamase-inhibitor protein II"/>
    <property type="match status" value="2"/>
</dbReference>
<dbReference type="InterPro" id="IPR051625">
    <property type="entry name" value="Signaling_Regulatory_Domain"/>
</dbReference>